<reference evidence="1 2" key="1">
    <citation type="submission" date="2020-08" db="EMBL/GenBank/DDBJ databases">
        <title>Genomic Encyclopedia of Type Strains, Phase IV (KMG-IV): sequencing the most valuable type-strain genomes for metagenomic binning, comparative biology and taxonomic classification.</title>
        <authorList>
            <person name="Goeker M."/>
        </authorList>
    </citation>
    <scope>NUCLEOTIDE SEQUENCE [LARGE SCALE GENOMIC DNA]</scope>
    <source>
        <strain evidence="1 2">YIM 65646</strain>
    </source>
</reference>
<dbReference type="AlphaFoldDB" id="A0A841FRL6"/>
<dbReference type="Proteomes" id="UP000548476">
    <property type="component" value="Unassembled WGS sequence"/>
</dbReference>
<evidence type="ECO:0008006" key="3">
    <source>
        <dbReference type="Google" id="ProtNLM"/>
    </source>
</evidence>
<organism evidence="1 2">
    <name type="scientific">Phytomonospora endophytica</name>
    <dbReference type="NCBI Taxonomy" id="714109"/>
    <lineage>
        <taxon>Bacteria</taxon>
        <taxon>Bacillati</taxon>
        <taxon>Actinomycetota</taxon>
        <taxon>Actinomycetes</taxon>
        <taxon>Micromonosporales</taxon>
        <taxon>Micromonosporaceae</taxon>
        <taxon>Phytomonospora</taxon>
    </lineage>
</organism>
<accession>A0A841FRL6</accession>
<evidence type="ECO:0000313" key="2">
    <source>
        <dbReference type="Proteomes" id="UP000548476"/>
    </source>
</evidence>
<protein>
    <recommendedName>
        <fullName evidence="3">PE domain-containing protein</fullName>
    </recommendedName>
</protein>
<evidence type="ECO:0000313" key="1">
    <source>
        <dbReference type="EMBL" id="MBB6034600.1"/>
    </source>
</evidence>
<gene>
    <name evidence="1" type="ORF">HNR73_002454</name>
</gene>
<name>A0A841FRL6_9ACTN</name>
<dbReference type="RefSeq" id="WP_239122418.1">
    <property type="nucleotide sequence ID" value="NZ_BONT01000110.1"/>
</dbReference>
<proteinExistence type="predicted"/>
<dbReference type="EMBL" id="JACHGT010000005">
    <property type="protein sequence ID" value="MBB6034600.1"/>
    <property type="molecule type" value="Genomic_DNA"/>
</dbReference>
<comment type="caution">
    <text evidence="1">The sequence shown here is derived from an EMBL/GenBank/DDBJ whole genome shotgun (WGS) entry which is preliminary data.</text>
</comment>
<keyword evidence="2" id="KW-1185">Reference proteome</keyword>
<sequence>MTGFQVDIGGIDGAGKVLQDVATSFGEALSRFQAELNGYNRPWGDNDDLGGLIGAAHDEVSEYAFECYQDALDEISSAGVDLSEMAEKYRIVEEAADGDFTRFHQKLGG</sequence>